<comment type="caution">
    <text evidence="2">The sequence shown here is derived from an EMBL/GenBank/DDBJ whole genome shotgun (WGS) entry which is preliminary data.</text>
</comment>
<accession>A0ABR2JJC9</accession>
<evidence type="ECO:0000313" key="3">
    <source>
        <dbReference type="Proteomes" id="UP001390339"/>
    </source>
</evidence>
<feature type="compositionally biased region" description="Polar residues" evidence="1">
    <location>
        <begin position="119"/>
        <end position="128"/>
    </location>
</feature>
<keyword evidence="3" id="KW-1185">Reference proteome</keyword>
<proteinExistence type="predicted"/>
<name>A0ABR2JJC9_9PEZI</name>
<feature type="compositionally biased region" description="Polar residues" evidence="1">
    <location>
        <begin position="38"/>
        <end position="56"/>
    </location>
</feature>
<sequence length="323" mass="34745">MASNNPHKGPDQSPTSLRMHPSNPFFTPAAQGGRENLSLPTSPSTPENRRSSSTNPFRRVRDTLILTRHTDEDSPRSGSPVTPSPRADSDPDSEILHPDATAGAAERSPLASPVPGSPQERTGSQPYESTALVPMSSPAGGNIPVDIRARRSGRRGLNLHVHWPDHDHAAAASSSPTQAPQPPQNNNNEQPAETTTTTPEQPQDSSGQPPANPPNQPPTTSAASEPGANPPNNMFFVQQPHVACQGSVPMIMTNPPYVMPRQILPPNWGPWCYPKQCQSPFWTGTADHLTSRPMYIHTGFPAPGMPAAPIYQVGAQTTYFVYH</sequence>
<evidence type="ECO:0000313" key="2">
    <source>
        <dbReference type="EMBL" id="KAK8877375.1"/>
    </source>
</evidence>
<feature type="region of interest" description="Disordered" evidence="1">
    <location>
        <begin position="168"/>
        <end position="235"/>
    </location>
</feature>
<feature type="compositionally biased region" description="Low complexity" evidence="1">
    <location>
        <begin position="170"/>
        <end position="203"/>
    </location>
</feature>
<feature type="compositionally biased region" description="Polar residues" evidence="1">
    <location>
        <begin position="1"/>
        <end position="16"/>
    </location>
</feature>
<dbReference type="Proteomes" id="UP001390339">
    <property type="component" value="Unassembled WGS sequence"/>
</dbReference>
<evidence type="ECO:0000256" key="1">
    <source>
        <dbReference type="SAM" id="MobiDB-lite"/>
    </source>
</evidence>
<protein>
    <submittedName>
        <fullName evidence="2">Uncharacterized protein</fullName>
    </submittedName>
</protein>
<reference evidence="2 3" key="1">
    <citation type="journal article" date="2024" name="IMA Fungus">
        <title>Apiospora arundinis, a panoply of carbohydrate-active enzymes and secondary metabolites.</title>
        <authorList>
            <person name="Sorensen T."/>
            <person name="Petersen C."/>
            <person name="Muurmann A.T."/>
            <person name="Christiansen J.V."/>
            <person name="Brundto M.L."/>
            <person name="Overgaard C.K."/>
            <person name="Boysen A.T."/>
            <person name="Wollenberg R.D."/>
            <person name="Larsen T.O."/>
            <person name="Sorensen J.L."/>
            <person name="Nielsen K.L."/>
            <person name="Sondergaard T.E."/>
        </authorList>
    </citation>
    <scope>NUCLEOTIDE SEQUENCE [LARGE SCALE GENOMIC DNA]</scope>
    <source>
        <strain evidence="2 3">AAU 773</strain>
    </source>
</reference>
<organism evidence="2 3">
    <name type="scientific">Apiospora arundinis</name>
    <dbReference type="NCBI Taxonomy" id="335852"/>
    <lineage>
        <taxon>Eukaryota</taxon>
        <taxon>Fungi</taxon>
        <taxon>Dikarya</taxon>
        <taxon>Ascomycota</taxon>
        <taxon>Pezizomycotina</taxon>
        <taxon>Sordariomycetes</taxon>
        <taxon>Xylariomycetidae</taxon>
        <taxon>Amphisphaeriales</taxon>
        <taxon>Apiosporaceae</taxon>
        <taxon>Apiospora</taxon>
    </lineage>
</organism>
<gene>
    <name evidence="2" type="ORF">PGQ11_002321</name>
</gene>
<dbReference type="EMBL" id="JAPCWZ010000002">
    <property type="protein sequence ID" value="KAK8877375.1"/>
    <property type="molecule type" value="Genomic_DNA"/>
</dbReference>
<feature type="region of interest" description="Disordered" evidence="1">
    <location>
        <begin position="1"/>
        <end position="146"/>
    </location>
</feature>